<feature type="signal peptide" evidence="2">
    <location>
        <begin position="1"/>
        <end position="24"/>
    </location>
</feature>
<reference evidence="4" key="2">
    <citation type="journal article" date="2024" name="Plant">
        <title>Genomic evolution and insights into agronomic trait innovations of Sesamum species.</title>
        <authorList>
            <person name="Miao H."/>
            <person name="Wang L."/>
            <person name="Qu L."/>
            <person name="Liu H."/>
            <person name="Sun Y."/>
            <person name="Le M."/>
            <person name="Wang Q."/>
            <person name="Wei S."/>
            <person name="Zheng Y."/>
            <person name="Lin W."/>
            <person name="Duan Y."/>
            <person name="Cao H."/>
            <person name="Xiong S."/>
            <person name="Wang X."/>
            <person name="Wei L."/>
            <person name="Li C."/>
            <person name="Ma Q."/>
            <person name="Ju M."/>
            <person name="Zhao R."/>
            <person name="Li G."/>
            <person name="Mu C."/>
            <person name="Tian Q."/>
            <person name="Mei H."/>
            <person name="Zhang T."/>
            <person name="Gao T."/>
            <person name="Zhang H."/>
        </authorList>
    </citation>
    <scope>NUCLEOTIDE SEQUENCE</scope>
    <source>
        <strain evidence="4">KEN1</strain>
    </source>
</reference>
<protein>
    <submittedName>
        <fullName evidence="4">LRR receptor-like serine/threonine-protein kinase</fullName>
    </submittedName>
</protein>
<keyword evidence="4" id="KW-0675">Receptor</keyword>
<evidence type="ECO:0000313" key="4">
    <source>
        <dbReference type="EMBL" id="KAL0409873.1"/>
    </source>
</evidence>
<name>A0AAW2TYF6_9LAMI</name>
<feature type="chain" id="PRO_5043565311" evidence="2">
    <location>
        <begin position="25"/>
        <end position="355"/>
    </location>
</feature>
<dbReference type="PANTHER" id="PTHR45631:SF68">
    <property type="entry name" value="REPEAT FAMILY PROTEIN, PUTATIVE, EXPRESSED-RELATED"/>
    <property type="match status" value="1"/>
</dbReference>
<comment type="subcellular location">
    <subcellularLocation>
        <location evidence="1">Membrane</location>
        <topology evidence="1">Single-pass membrane protein</topology>
    </subcellularLocation>
</comment>
<keyword evidence="4" id="KW-0418">Kinase</keyword>
<evidence type="ECO:0000256" key="1">
    <source>
        <dbReference type="ARBA" id="ARBA00004167"/>
    </source>
</evidence>
<reference evidence="4" key="1">
    <citation type="submission" date="2020-06" db="EMBL/GenBank/DDBJ databases">
        <authorList>
            <person name="Li T."/>
            <person name="Hu X."/>
            <person name="Zhang T."/>
            <person name="Song X."/>
            <person name="Zhang H."/>
            <person name="Dai N."/>
            <person name="Sheng W."/>
            <person name="Hou X."/>
            <person name="Wei L."/>
        </authorList>
    </citation>
    <scope>NUCLEOTIDE SEQUENCE</scope>
    <source>
        <strain evidence="4">KEN1</strain>
        <tissue evidence="4">Leaf</tissue>
    </source>
</reference>
<gene>
    <name evidence="4" type="ORF">Slati_3577000</name>
</gene>
<dbReference type="EMBL" id="JACGWN010000013">
    <property type="protein sequence ID" value="KAL0409873.1"/>
    <property type="molecule type" value="Genomic_DNA"/>
</dbReference>
<evidence type="ECO:0000256" key="2">
    <source>
        <dbReference type="SAM" id="SignalP"/>
    </source>
</evidence>
<evidence type="ECO:0000259" key="3">
    <source>
        <dbReference type="Pfam" id="PF12819"/>
    </source>
</evidence>
<organism evidence="4">
    <name type="scientific">Sesamum latifolium</name>
    <dbReference type="NCBI Taxonomy" id="2727402"/>
    <lineage>
        <taxon>Eukaryota</taxon>
        <taxon>Viridiplantae</taxon>
        <taxon>Streptophyta</taxon>
        <taxon>Embryophyta</taxon>
        <taxon>Tracheophyta</taxon>
        <taxon>Spermatophyta</taxon>
        <taxon>Magnoliopsida</taxon>
        <taxon>eudicotyledons</taxon>
        <taxon>Gunneridae</taxon>
        <taxon>Pentapetalae</taxon>
        <taxon>asterids</taxon>
        <taxon>lamiids</taxon>
        <taxon>Lamiales</taxon>
        <taxon>Pedaliaceae</taxon>
        <taxon>Sesamum</taxon>
    </lineage>
</organism>
<dbReference type="AlphaFoldDB" id="A0AAW2TYF6"/>
<proteinExistence type="predicted"/>
<feature type="domain" description="Malectin-like" evidence="3">
    <location>
        <begin position="32"/>
        <end position="352"/>
    </location>
</feature>
<keyword evidence="2" id="KW-0732">Signal</keyword>
<comment type="caution">
    <text evidence="4">The sequence shown here is derived from an EMBL/GenBank/DDBJ whole genome shotgun (WGS) entry which is preliminary data.</text>
</comment>
<sequence length="355" mass="39974">MGSVGVLFLFLSLYAGLLMDVSTAQMPGFVSLDCGGTDNFTDEIGLFWSPDNYMLSGEIANISVANETRKQYKTLRFFPADNNKYCYTLNVVSRTRYLIRATFLYGNFDNNNVYPKFDISFGPTHWATIVISDANTIESQELIFLATDPAISVCLSNATTGQPFISTLELRQFNGSIYFNQYESQFFLSLSARINFGAESDTPVRYPDDPFDRIWQSDSVKKANYLVDVAPGTEKISTRMPIDVSRDERPPQKVMQTAVVGRNGSLTYRLNLDGFPGFGWAFTYFAEIEDLDPSDTRKFRLMLPGDPELSKAVVNIQENAQGKYRLYEPGYYNLSLPFVLSFRFAKTSDSTLGLS</sequence>
<dbReference type="InterPro" id="IPR024788">
    <property type="entry name" value="Malectin-like_Carb-bd_dom"/>
</dbReference>
<dbReference type="GO" id="GO:0016301">
    <property type="term" value="F:kinase activity"/>
    <property type="evidence" value="ECO:0007669"/>
    <property type="project" value="UniProtKB-KW"/>
</dbReference>
<accession>A0AAW2TYF6</accession>
<keyword evidence="4" id="KW-0808">Transferase</keyword>
<dbReference type="GO" id="GO:0016020">
    <property type="term" value="C:membrane"/>
    <property type="evidence" value="ECO:0007669"/>
    <property type="project" value="UniProtKB-SubCell"/>
</dbReference>
<dbReference type="PANTHER" id="PTHR45631">
    <property type="entry name" value="OS07G0107800 PROTEIN-RELATED"/>
    <property type="match status" value="1"/>
</dbReference>
<dbReference type="Pfam" id="PF12819">
    <property type="entry name" value="Malectin_like"/>
    <property type="match status" value="1"/>
</dbReference>